<name>A0A0V0YSR0_9BILA</name>
<organism evidence="1 2">
    <name type="scientific">Trichinella patagoniensis</name>
    <dbReference type="NCBI Taxonomy" id="990121"/>
    <lineage>
        <taxon>Eukaryota</taxon>
        <taxon>Metazoa</taxon>
        <taxon>Ecdysozoa</taxon>
        <taxon>Nematoda</taxon>
        <taxon>Enoplea</taxon>
        <taxon>Dorylaimia</taxon>
        <taxon>Trichinellida</taxon>
        <taxon>Trichinellidae</taxon>
        <taxon>Trichinella</taxon>
    </lineage>
</organism>
<evidence type="ECO:0000313" key="1">
    <source>
        <dbReference type="EMBL" id="KRY03027.1"/>
    </source>
</evidence>
<reference evidence="1 2" key="1">
    <citation type="submission" date="2015-01" db="EMBL/GenBank/DDBJ databases">
        <title>Evolution of Trichinella species and genotypes.</title>
        <authorList>
            <person name="Korhonen P.K."/>
            <person name="Edoardo P."/>
            <person name="Giuseppe L.R."/>
            <person name="Gasser R.B."/>
        </authorList>
    </citation>
    <scope>NUCLEOTIDE SEQUENCE [LARGE SCALE GENOMIC DNA]</scope>
    <source>
        <strain evidence="1">ISS2496</strain>
    </source>
</reference>
<protein>
    <submittedName>
        <fullName evidence="1">Uncharacterized protein</fullName>
    </submittedName>
</protein>
<comment type="caution">
    <text evidence="1">The sequence shown here is derived from an EMBL/GenBank/DDBJ whole genome shotgun (WGS) entry which is preliminary data.</text>
</comment>
<sequence length="65" mass="7323">LVEISGQKRLTRELSLCRAWSLRAGCSSFSMASSPLAELTTAMIKQVARISLLRKSRQQRSEREV</sequence>
<proteinExistence type="predicted"/>
<feature type="non-terminal residue" evidence="1">
    <location>
        <position position="65"/>
    </location>
</feature>
<accession>A0A0V0YSR0</accession>
<dbReference type="Proteomes" id="UP000054783">
    <property type="component" value="Unassembled WGS sequence"/>
</dbReference>
<gene>
    <name evidence="1" type="ORF">T12_3505</name>
</gene>
<feature type="non-terminal residue" evidence="1">
    <location>
        <position position="1"/>
    </location>
</feature>
<dbReference type="EMBL" id="JYDQ01003211">
    <property type="protein sequence ID" value="KRY03027.1"/>
    <property type="molecule type" value="Genomic_DNA"/>
</dbReference>
<dbReference type="AlphaFoldDB" id="A0A0V0YSR0"/>
<keyword evidence="2" id="KW-1185">Reference proteome</keyword>
<evidence type="ECO:0000313" key="2">
    <source>
        <dbReference type="Proteomes" id="UP000054783"/>
    </source>
</evidence>